<name>A0A4Z0PKJ5_9BACT</name>
<dbReference type="AlphaFoldDB" id="A0A4Z0PKJ5"/>
<dbReference type="EMBL" id="SRLD01000018">
    <property type="protein sequence ID" value="TGE16115.1"/>
    <property type="molecule type" value="Genomic_DNA"/>
</dbReference>
<organism evidence="1 2">
    <name type="scientific">Hymenobacter elongatus</name>
    <dbReference type="NCBI Taxonomy" id="877208"/>
    <lineage>
        <taxon>Bacteria</taxon>
        <taxon>Pseudomonadati</taxon>
        <taxon>Bacteroidota</taxon>
        <taxon>Cytophagia</taxon>
        <taxon>Cytophagales</taxon>
        <taxon>Hymenobacteraceae</taxon>
        <taxon>Hymenobacter</taxon>
    </lineage>
</organism>
<dbReference type="RefSeq" id="WP_135497710.1">
    <property type="nucleotide sequence ID" value="NZ_SRLD01000018.1"/>
</dbReference>
<accession>A0A4Z0PKJ5</accession>
<proteinExistence type="predicted"/>
<gene>
    <name evidence="1" type="ORF">E5J99_10635</name>
</gene>
<keyword evidence="2" id="KW-1185">Reference proteome</keyword>
<evidence type="ECO:0000313" key="2">
    <source>
        <dbReference type="Proteomes" id="UP000297739"/>
    </source>
</evidence>
<comment type="caution">
    <text evidence="1">The sequence shown here is derived from an EMBL/GenBank/DDBJ whole genome shotgun (WGS) entry which is preliminary data.</text>
</comment>
<evidence type="ECO:0000313" key="1">
    <source>
        <dbReference type="EMBL" id="TGE16115.1"/>
    </source>
</evidence>
<dbReference type="OrthoDB" id="872925at2"/>
<sequence length="225" mass="24488">MSNPAGPLLINATKDFGPVLAPLRQKLQAQGYRVITEPDTLRQLLEKPSAPRFLYADIVCYQWAGNFPTVVFAVRDSLNVPLFVKSESTTLFLSQQKAYSSAASRMADELPISPTAPAPAPSTLLANRAPQFVAYDTFGFVNYVESVLTTAPLRQQLKRGSVLALDLRIDALGFATLQAVGNQLALDSSARRALEAAVRNTPPWCPAYQNGRRTAVDVHTSLGRN</sequence>
<dbReference type="Proteomes" id="UP000297739">
    <property type="component" value="Unassembled WGS sequence"/>
</dbReference>
<reference evidence="1 2" key="1">
    <citation type="submission" date="2019-04" db="EMBL/GenBank/DDBJ databases">
        <authorList>
            <person name="Feng G."/>
            <person name="Zhang J."/>
            <person name="Zhu H."/>
        </authorList>
    </citation>
    <scope>NUCLEOTIDE SEQUENCE [LARGE SCALE GENOMIC DNA]</scope>
    <source>
        <strain evidence="1 2">JCM 17223</strain>
    </source>
</reference>
<protein>
    <submittedName>
        <fullName evidence="1">Uncharacterized protein</fullName>
    </submittedName>
</protein>